<keyword evidence="2" id="KW-0472">Membrane</keyword>
<feature type="compositionally biased region" description="Gly residues" evidence="1">
    <location>
        <begin position="160"/>
        <end position="201"/>
    </location>
</feature>
<evidence type="ECO:0000256" key="3">
    <source>
        <dbReference type="SAM" id="SignalP"/>
    </source>
</evidence>
<feature type="compositionally biased region" description="Low complexity" evidence="1">
    <location>
        <begin position="125"/>
        <end position="153"/>
    </location>
</feature>
<keyword evidence="2" id="KW-1133">Transmembrane helix</keyword>
<protein>
    <recommendedName>
        <fullName evidence="6">Gram-positive cocci surface proteins LPxTG domain-containing protein</fullName>
    </recommendedName>
</protein>
<feature type="signal peptide" evidence="3">
    <location>
        <begin position="1"/>
        <end position="30"/>
    </location>
</feature>
<dbReference type="EMBL" id="BAABLO010000013">
    <property type="protein sequence ID" value="GAA4732643.1"/>
    <property type="molecule type" value="Genomic_DNA"/>
</dbReference>
<proteinExistence type="predicted"/>
<evidence type="ECO:0000256" key="1">
    <source>
        <dbReference type="SAM" id="MobiDB-lite"/>
    </source>
</evidence>
<dbReference type="Proteomes" id="UP001500556">
    <property type="component" value="Unassembled WGS sequence"/>
</dbReference>
<reference evidence="5" key="1">
    <citation type="journal article" date="2019" name="Int. J. Syst. Evol. Microbiol.">
        <title>The Global Catalogue of Microorganisms (GCM) 10K type strain sequencing project: providing services to taxonomists for standard genome sequencing and annotation.</title>
        <authorList>
            <consortium name="The Broad Institute Genomics Platform"/>
            <consortium name="The Broad Institute Genome Sequencing Center for Infectious Disease"/>
            <person name="Wu L."/>
            <person name="Ma J."/>
        </authorList>
    </citation>
    <scope>NUCLEOTIDE SEQUENCE [LARGE SCALE GENOMIC DNA]</scope>
    <source>
        <strain evidence="5">JCM 18961</strain>
    </source>
</reference>
<organism evidence="4 5">
    <name type="scientific">Pedococcus ginsenosidimutans</name>
    <dbReference type="NCBI Taxonomy" id="490570"/>
    <lineage>
        <taxon>Bacteria</taxon>
        <taxon>Bacillati</taxon>
        <taxon>Actinomycetota</taxon>
        <taxon>Actinomycetes</taxon>
        <taxon>Micrococcales</taxon>
        <taxon>Intrasporangiaceae</taxon>
        <taxon>Pedococcus</taxon>
    </lineage>
</organism>
<evidence type="ECO:0000256" key="2">
    <source>
        <dbReference type="SAM" id="Phobius"/>
    </source>
</evidence>
<sequence length="297" mass="28113">MNHTRRTLALVASVLAGSGLVLIGQQSAQAEGATPCVTTTIAPAALATATAAPSAAADAASLEGSVDAATADSSAAAAPQACAPSPAATAEATAEDAPDNPLCNLPGHRLCVELPTTIPDLPTETDTSGSSTTQPTDDPSTTTTTSSAPTGTGPVVPDPGNGGGNNGGGNSGGGNSGGGNGNGNGNNGGGNGNGNNGGGSAPTGTLGTGPVAVEGNVGSRDNCGALECANQDYADAVATRTQQNAAVPSAAAAGSSSLARTGSDISTMGTYAGGLLIAGALLLGARRRLVPGYARRH</sequence>
<feature type="chain" id="PRO_5045162110" description="Gram-positive cocci surface proteins LPxTG domain-containing protein" evidence="3">
    <location>
        <begin position="31"/>
        <end position="297"/>
    </location>
</feature>
<gene>
    <name evidence="4" type="ORF">GCM10025782_34910</name>
</gene>
<keyword evidence="5" id="KW-1185">Reference proteome</keyword>
<evidence type="ECO:0000313" key="5">
    <source>
        <dbReference type="Proteomes" id="UP001500556"/>
    </source>
</evidence>
<feature type="region of interest" description="Disordered" evidence="1">
    <location>
        <begin position="117"/>
        <end position="213"/>
    </location>
</feature>
<evidence type="ECO:0008006" key="6">
    <source>
        <dbReference type="Google" id="ProtNLM"/>
    </source>
</evidence>
<comment type="caution">
    <text evidence="4">The sequence shown here is derived from an EMBL/GenBank/DDBJ whole genome shotgun (WGS) entry which is preliminary data.</text>
</comment>
<keyword evidence="2" id="KW-0812">Transmembrane</keyword>
<feature type="transmembrane region" description="Helical" evidence="2">
    <location>
        <begin position="265"/>
        <end position="285"/>
    </location>
</feature>
<dbReference type="RefSeq" id="WP_345505146.1">
    <property type="nucleotide sequence ID" value="NZ_BAABLO010000013.1"/>
</dbReference>
<name>A0ABP8YPB2_9MICO</name>
<dbReference type="NCBIfam" id="TIGR01167">
    <property type="entry name" value="LPXTG_anchor"/>
    <property type="match status" value="1"/>
</dbReference>
<accession>A0ABP8YPB2</accession>
<keyword evidence="3" id="KW-0732">Signal</keyword>
<evidence type="ECO:0000313" key="4">
    <source>
        <dbReference type="EMBL" id="GAA4732643.1"/>
    </source>
</evidence>